<evidence type="ECO:0000313" key="2">
    <source>
        <dbReference type="EMBL" id="MFC3552401.1"/>
    </source>
</evidence>
<organism evidence="2 3">
    <name type="scientific">Lysobacter cavernae</name>
    <dbReference type="NCBI Taxonomy" id="1685901"/>
    <lineage>
        <taxon>Bacteria</taxon>
        <taxon>Pseudomonadati</taxon>
        <taxon>Pseudomonadota</taxon>
        <taxon>Gammaproteobacteria</taxon>
        <taxon>Lysobacterales</taxon>
        <taxon>Lysobacteraceae</taxon>
        <taxon>Lysobacter</taxon>
    </lineage>
</organism>
<protein>
    <submittedName>
        <fullName evidence="2">Peptide maturation dehydrogenase</fullName>
    </submittedName>
</protein>
<dbReference type="PANTHER" id="PTHR43745:SF2">
    <property type="entry name" value="NITROREDUCTASE MJ1384-RELATED"/>
    <property type="match status" value="1"/>
</dbReference>
<evidence type="ECO:0000259" key="1">
    <source>
        <dbReference type="Pfam" id="PF00881"/>
    </source>
</evidence>
<accession>A0ABV7RWQ7</accession>
<dbReference type="InterPro" id="IPR052544">
    <property type="entry name" value="Bacteriocin_Proc_Enz"/>
</dbReference>
<dbReference type="InterPro" id="IPR030965">
    <property type="entry name" value="SagB-rel_DH_2"/>
</dbReference>
<name>A0ABV7RWQ7_9GAMM</name>
<dbReference type="EMBL" id="JBHRXK010000011">
    <property type="protein sequence ID" value="MFC3552401.1"/>
    <property type="molecule type" value="Genomic_DNA"/>
</dbReference>
<dbReference type="InterPro" id="IPR029479">
    <property type="entry name" value="Nitroreductase"/>
</dbReference>
<dbReference type="NCBIfam" id="TIGR03605">
    <property type="entry name" value="antibiot_sagB"/>
    <property type="match status" value="1"/>
</dbReference>
<dbReference type="CDD" id="cd02142">
    <property type="entry name" value="McbC_SagB-like_oxidoreductase"/>
    <property type="match status" value="1"/>
</dbReference>
<sequence length="386" mass="43135">MRVRRCSLLFLEPREEVAFSLDSLCQGGAGLQRSQRWLAIAPHLEEDMEVTVAERELLGMVSPSEWVQRDTLSLDADRLVALGLLVSDQPEQAANRERDESLRAAHWWPAAALMHRRSRWQGIDSAAAMERNGTVTAADLRHKLGPPPPPVLVRNSGSPRLELSREPQDEFDALLSRRTTCRNFNSARALPRVLFSRMLQRVFAAQALVKIEEDTAFLKRTSPSSGCLHSIGAYLLVQHVEDMAPGLYHYHPLDHALEPMQGPPQPLAELATRLLAGQYWFANAHVLVMLAARYTRGFWKYRQHAKAYRAVLLDIGHLSQTLYLSATDLGLGAFVTSAVNEIDIEQALGLDPLAEGPLAVCGFGWRGPRMETSEFDPLGRVWPRNA</sequence>
<dbReference type="Gene3D" id="3.40.109.10">
    <property type="entry name" value="NADH Oxidase"/>
    <property type="match status" value="1"/>
</dbReference>
<dbReference type="RefSeq" id="WP_386760162.1">
    <property type="nucleotide sequence ID" value="NZ_JBHRXK010000011.1"/>
</dbReference>
<gene>
    <name evidence="2" type="ORF">ACFOLC_15455</name>
</gene>
<evidence type="ECO:0000313" key="3">
    <source>
        <dbReference type="Proteomes" id="UP001595740"/>
    </source>
</evidence>
<dbReference type="Pfam" id="PF00881">
    <property type="entry name" value="Nitroreductase"/>
    <property type="match status" value="1"/>
</dbReference>
<dbReference type="PANTHER" id="PTHR43745">
    <property type="entry name" value="NITROREDUCTASE MJ1384-RELATED"/>
    <property type="match status" value="1"/>
</dbReference>
<feature type="domain" description="Nitroreductase" evidence="1">
    <location>
        <begin position="176"/>
        <end position="365"/>
    </location>
</feature>
<keyword evidence="3" id="KW-1185">Reference proteome</keyword>
<dbReference type="Proteomes" id="UP001595740">
    <property type="component" value="Unassembled WGS sequence"/>
</dbReference>
<dbReference type="InterPro" id="IPR020051">
    <property type="entry name" value="SagB-type_dehydrogenase"/>
</dbReference>
<dbReference type="NCBIfam" id="TIGR04511">
    <property type="entry name" value="SagB_rel_DH_2"/>
    <property type="match status" value="1"/>
</dbReference>
<proteinExistence type="predicted"/>
<dbReference type="InterPro" id="IPR000415">
    <property type="entry name" value="Nitroreductase-like"/>
</dbReference>
<reference evidence="3" key="1">
    <citation type="journal article" date="2019" name="Int. J. Syst. Evol. Microbiol.">
        <title>The Global Catalogue of Microorganisms (GCM) 10K type strain sequencing project: providing services to taxonomists for standard genome sequencing and annotation.</title>
        <authorList>
            <consortium name="The Broad Institute Genomics Platform"/>
            <consortium name="The Broad Institute Genome Sequencing Center for Infectious Disease"/>
            <person name="Wu L."/>
            <person name="Ma J."/>
        </authorList>
    </citation>
    <scope>NUCLEOTIDE SEQUENCE [LARGE SCALE GENOMIC DNA]</scope>
    <source>
        <strain evidence="3">KCTC 42875</strain>
    </source>
</reference>
<comment type="caution">
    <text evidence="2">The sequence shown here is derived from an EMBL/GenBank/DDBJ whole genome shotgun (WGS) entry which is preliminary data.</text>
</comment>
<dbReference type="SUPFAM" id="SSF55469">
    <property type="entry name" value="FMN-dependent nitroreductase-like"/>
    <property type="match status" value="1"/>
</dbReference>